<dbReference type="Proteomes" id="UP000000305">
    <property type="component" value="Unassembled WGS sequence"/>
</dbReference>
<gene>
    <name evidence="2" type="ORF">DAPPUDRAFT_334917</name>
</gene>
<evidence type="ECO:0000256" key="1">
    <source>
        <dbReference type="SAM" id="MobiDB-lite"/>
    </source>
</evidence>
<reference evidence="2 3" key="1">
    <citation type="journal article" date="2011" name="Science">
        <title>The ecoresponsive genome of Daphnia pulex.</title>
        <authorList>
            <person name="Colbourne J.K."/>
            <person name="Pfrender M.E."/>
            <person name="Gilbert D."/>
            <person name="Thomas W.K."/>
            <person name="Tucker A."/>
            <person name="Oakley T.H."/>
            <person name="Tokishita S."/>
            <person name="Aerts A."/>
            <person name="Arnold G.J."/>
            <person name="Basu M.K."/>
            <person name="Bauer D.J."/>
            <person name="Caceres C.E."/>
            <person name="Carmel L."/>
            <person name="Casola C."/>
            <person name="Choi J.H."/>
            <person name="Detter J.C."/>
            <person name="Dong Q."/>
            <person name="Dusheyko S."/>
            <person name="Eads B.D."/>
            <person name="Frohlich T."/>
            <person name="Geiler-Samerotte K.A."/>
            <person name="Gerlach D."/>
            <person name="Hatcher P."/>
            <person name="Jogdeo S."/>
            <person name="Krijgsveld J."/>
            <person name="Kriventseva E.V."/>
            <person name="Kultz D."/>
            <person name="Laforsch C."/>
            <person name="Lindquist E."/>
            <person name="Lopez J."/>
            <person name="Manak J.R."/>
            <person name="Muller J."/>
            <person name="Pangilinan J."/>
            <person name="Patwardhan R.P."/>
            <person name="Pitluck S."/>
            <person name="Pritham E.J."/>
            <person name="Rechtsteiner A."/>
            <person name="Rho M."/>
            <person name="Rogozin I.B."/>
            <person name="Sakarya O."/>
            <person name="Salamov A."/>
            <person name="Schaack S."/>
            <person name="Shapiro H."/>
            <person name="Shiga Y."/>
            <person name="Skalitzky C."/>
            <person name="Smith Z."/>
            <person name="Souvorov A."/>
            <person name="Sung W."/>
            <person name="Tang Z."/>
            <person name="Tsuchiya D."/>
            <person name="Tu H."/>
            <person name="Vos H."/>
            <person name="Wang M."/>
            <person name="Wolf Y.I."/>
            <person name="Yamagata H."/>
            <person name="Yamada T."/>
            <person name="Ye Y."/>
            <person name="Shaw J.R."/>
            <person name="Andrews J."/>
            <person name="Crease T.J."/>
            <person name="Tang H."/>
            <person name="Lucas S.M."/>
            <person name="Robertson H.M."/>
            <person name="Bork P."/>
            <person name="Koonin E.V."/>
            <person name="Zdobnov E.M."/>
            <person name="Grigoriev I.V."/>
            <person name="Lynch M."/>
            <person name="Boore J.L."/>
        </authorList>
    </citation>
    <scope>NUCLEOTIDE SEQUENCE [LARGE SCALE GENOMIC DNA]</scope>
</reference>
<feature type="compositionally biased region" description="Acidic residues" evidence="1">
    <location>
        <begin position="25"/>
        <end position="48"/>
    </location>
</feature>
<dbReference type="KEGG" id="dpx:DAPPUDRAFT_334917"/>
<evidence type="ECO:0000313" key="3">
    <source>
        <dbReference type="Proteomes" id="UP000000305"/>
    </source>
</evidence>
<evidence type="ECO:0000313" key="2">
    <source>
        <dbReference type="EMBL" id="EFX63847.1"/>
    </source>
</evidence>
<dbReference type="InParanoid" id="E9HWN4"/>
<proteinExistence type="predicted"/>
<dbReference type="EMBL" id="GL732946">
    <property type="protein sequence ID" value="EFX63847.1"/>
    <property type="molecule type" value="Genomic_DNA"/>
</dbReference>
<organism evidence="2 3">
    <name type="scientific">Daphnia pulex</name>
    <name type="common">Water flea</name>
    <dbReference type="NCBI Taxonomy" id="6669"/>
    <lineage>
        <taxon>Eukaryota</taxon>
        <taxon>Metazoa</taxon>
        <taxon>Ecdysozoa</taxon>
        <taxon>Arthropoda</taxon>
        <taxon>Crustacea</taxon>
        <taxon>Branchiopoda</taxon>
        <taxon>Diplostraca</taxon>
        <taxon>Cladocera</taxon>
        <taxon>Anomopoda</taxon>
        <taxon>Daphniidae</taxon>
        <taxon>Daphnia</taxon>
    </lineage>
</organism>
<feature type="region of interest" description="Disordered" evidence="1">
    <location>
        <begin position="1"/>
        <end position="61"/>
    </location>
</feature>
<accession>E9HWN4</accession>
<feature type="compositionally biased region" description="Basic and acidic residues" evidence="1">
    <location>
        <begin position="1"/>
        <end position="10"/>
    </location>
</feature>
<dbReference type="AlphaFoldDB" id="E9HWN4"/>
<name>E9HWN4_DAPPU</name>
<keyword evidence="3" id="KW-1185">Reference proteome</keyword>
<sequence length="123" mass="13847">MEIDGDHMDYEGDQPQLIDLNYLDSIDENEEMEETGESGSDDSGEEPAESSSEWKWSPRDDVVAEEVNDDDSIAELERSFAASTIDLTMDEDVNLLEEDEGRKVKRLSEEGAEPTGSKRQKLE</sequence>
<feature type="region of interest" description="Disordered" evidence="1">
    <location>
        <begin position="97"/>
        <end position="123"/>
    </location>
</feature>
<feature type="compositionally biased region" description="Basic and acidic residues" evidence="1">
    <location>
        <begin position="100"/>
        <end position="109"/>
    </location>
</feature>
<dbReference type="HOGENOM" id="CLU_2017517_0_0_1"/>
<protein>
    <submittedName>
        <fullName evidence="2">Uncharacterized protein</fullName>
    </submittedName>
</protein>